<dbReference type="RefSeq" id="XP_010697172.1">
    <property type="nucleotide sequence ID" value="XM_010698870.1"/>
</dbReference>
<organism evidence="2 3">
    <name type="scientific">Leishmania panamensis</name>
    <dbReference type="NCBI Taxonomy" id="5679"/>
    <lineage>
        <taxon>Eukaryota</taxon>
        <taxon>Discoba</taxon>
        <taxon>Euglenozoa</taxon>
        <taxon>Kinetoplastea</taxon>
        <taxon>Metakinetoplastina</taxon>
        <taxon>Trypanosomatida</taxon>
        <taxon>Trypanosomatidae</taxon>
        <taxon>Leishmaniinae</taxon>
        <taxon>Leishmania</taxon>
        <taxon>Leishmania guyanensis species complex</taxon>
    </lineage>
</organism>
<keyword evidence="1" id="KW-1133">Transmembrane helix</keyword>
<gene>
    <name evidence="2" type="ORF">LPMP_130900</name>
</gene>
<keyword evidence="1" id="KW-0472">Membrane</keyword>
<dbReference type="VEuPathDB" id="TriTrypDB:LPAL13_130013300"/>
<dbReference type="EMBL" id="CP009382">
    <property type="protein sequence ID" value="AIN96519.1"/>
    <property type="molecule type" value="Genomic_DNA"/>
</dbReference>
<dbReference type="GeneID" id="22573200"/>
<keyword evidence="3" id="KW-1185">Reference proteome</keyword>
<keyword evidence="1" id="KW-0812">Transmembrane</keyword>
<dbReference type="OrthoDB" id="273180at2759"/>
<feature type="transmembrane region" description="Helical" evidence="1">
    <location>
        <begin position="232"/>
        <end position="254"/>
    </location>
</feature>
<evidence type="ECO:0000313" key="3">
    <source>
        <dbReference type="Proteomes" id="UP000063063"/>
    </source>
</evidence>
<dbReference type="AlphaFoldDB" id="A0A088RMQ8"/>
<evidence type="ECO:0000256" key="1">
    <source>
        <dbReference type="SAM" id="Phobius"/>
    </source>
</evidence>
<name>A0A088RMQ8_LEIPA</name>
<reference evidence="2 3" key="1">
    <citation type="journal article" date="2015" name="Sci. Rep.">
        <title>The genome of Leishmania panamensis: insights into genomics of the L. (Viannia) subgenus.</title>
        <authorList>
            <person name="Llanes A."/>
            <person name="Restrepo C.M."/>
            <person name="Vecchio G.D."/>
            <person name="Anguizola F.J."/>
            <person name="Lleonart R."/>
        </authorList>
    </citation>
    <scope>NUCLEOTIDE SEQUENCE [LARGE SCALE GENOMIC DNA]</scope>
    <source>
        <strain evidence="2 3">MHOM/PA/94/PSC-1</strain>
    </source>
</reference>
<dbReference type="KEGG" id="lpan:LPMP_130900"/>
<feature type="transmembrane region" description="Helical" evidence="1">
    <location>
        <begin position="49"/>
        <end position="75"/>
    </location>
</feature>
<protein>
    <submittedName>
        <fullName evidence="2">Uncharacterized protein</fullName>
    </submittedName>
</protein>
<proteinExistence type="predicted"/>
<accession>A0A088RMQ8</accession>
<dbReference type="eggNOG" id="ENOG502SDBB">
    <property type="taxonomic scope" value="Eukaryota"/>
</dbReference>
<evidence type="ECO:0000313" key="2">
    <source>
        <dbReference type="EMBL" id="AIN96519.1"/>
    </source>
</evidence>
<sequence length="327" mass="36089">MRYRQPNCHLSSKDQQAKLLIDCNDILSTQEQEEVIAYFARSLRGNTQCLKVIVCLQAVLALVYTVLLLSGSLLIDVSVDVATTSSLVQLAQQQQRGSLEPVTAALTSTAPLQAPPAVLAALDAEQRAAQRKYVYDYMNRHRAAGIRVQSGGAITVLSAMVMLYSIALLLWAAWSCYVVCRRLRVNIESLTRTEPRDLHRRRPEGSPSHAAAPAKPRLTLCRLRQRVKADPAVALYVAAALSSLGSLFWITILVHRQRATQSAYADLGLQVPSVLSLQKITNAALEYVVAVWQPLFHLGIGLLVRSMLDTRESLVALSALKYRFEKA</sequence>
<dbReference type="VEuPathDB" id="TriTrypDB:LPMP_130900"/>
<dbReference type="Proteomes" id="UP000063063">
    <property type="component" value="Chromosome 13"/>
</dbReference>
<feature type="transmembrane region" description="Helical" evidence="1">
    <location>
        <begin position="156"/>
        <end position="180"/>
    </location>
</feature>